<organism evidence="16 17">
    <name type="scientific">Babjeviella inositovora NRRL Y-12698</name>
    <dbReference type="NCBI Taxonomy" id="984486"/>
    <lineage>
        <taxon>Eukaryota</taxon>
        <taxon>Fungi</taxon>
        <taxon>Dikarya</taxon>
        <taxon>Ascomycota</taxon>
        <taxon>Saccharomycotina</taxon>
        <taxon>Pichiomycetes</taxon>
        <taxon>Serinales incertae sedis</taxon>
        <taxon>Babjeviella</taxon>
    </lineage>
</organism>
<comment type="catalytic activity">
    <reaction evidence="6">
        <text>[E1 NEDD8-activating enzyme]-S-[NEDD8 protein]-yl-L-cysteine + [E2 NEDD8-conjugating enzyme]-L-cysteine = [E1 NEDD8-activating enzyme]-L-cysteine + [E2 NEDD8-conjugating enzyme]-S-[NEDD8-protein]-yl-L-cysteine.</text>
        <dbReference type="EC" id="2.3.2.34"/>
    </reaction>
</comment>
<protein>
    <recommendedName>
        <fullName evidence="9">NEDD8-conjugating enzyme UBC12</fullName>
        <ecNumber evidence="7">2.3.2.34</ecNumber>
    </recommendedName>
    <alternativeName>
        <fullName evidence="8">NEDD8-conjugating enzyme Ubc12</fullName>
    </alternativeName>
    <alternativeName>
        <fullName evidence="10">RUB1-conjugating enzyme</fullName>
    </alternativeName>
    <alternativeName>
        <fullName evidence="11">Ubiquitin carrier protein 12</fullName>
    </alternativeName>
</protein>
<evidence type="ECO:0000256" key="12">
    <source>
        <dbReference type="PROSITE-ProRule" id="PRU10133"/>
    </source>
</evidence>
<evidence type="ECO:0000313" key="17">
    <source>
        <dbReference type="Proteomes" id="UP000094336"/>
    </source>
</evidence>
<evidence type="ECO:0000313" key="16">
    <source>
        <dbReference type="EMBL" id="ODQ77708.1"/>
    </source>
</evidence>
<keyword evidence="5 13" id="KW-0067">ATP-binding</keyword>
<evidence type="ECO:0000256" key="1">
    <source>
        <dbReference type="ARBA" id="ARBA00005032"/>
    </source>
</evidence>
<evidence type="ECO:0000256" key="11">
    <source>
        <dbReference type="ARBA" id="ARBA00044315"/>
    </source>
</evidence>
<dbReference type="InterPro" id="IPR023313">
    <property type="entry name" value="UBQ-conjugating_AS"/>
</dbReference>
<evidence type="ECO:0000256" key="8">
    <source>
        <dbReference type="ARBA" id="ARBA00044084"/>
    </source>
</evidence>
<feature type="compositionally biased region" description="Low complexity" evidence="14">
    <location>
        <begin position="36"/>
        <end position="48"/>
    </location>
</feature>
<dbReference type="SUPFAM" id="SSF54495">
    <property type="entry name" value="UBC-like"/>
    <property type="match status" value="1"/>
</dbReference>
<dbReference type="PROSITE" id="PS50127">
    <property type="entry name" value="UBC_2"/>
    <property type="match status" value="1"/>
</dbReference>
<dbReference type="Pfam" id="PF00179">
    <property type="entry name" value="UQ_con"/>
    <property type="match status" value="1"/>
</dbReference>
<dbReference type="Gene3D" id="3.10.110.10">
    <property type="entry name" value="Ubiquitin Conjugating Enzyme"/>
    <property type="match status" value="1"/>
</dbReference>
<accession>A0A1E3QJB8</accession>
<dbReference type="OrthoDB" id="10249039at2759"/>
<comment type="pathway">
    <text evidence="1">Protein modification; protein neddylation.</text>
</comment>
<dbReference type="GO" id="GO:0045116">
    <property type="term" value="P:protein neddylation"/>
    <property type="evidence" value="ECO:0007669"/>
    <property type="project" value="EnsemblFungi"/>
</dbReference>
<gene>
    <name evidence="16" type="ORF">BABINDRAFT_10035</name>
</gene>
<evidence type="ECO:0000256" key="7">
    <source>
        <dbReference type="ARBA" id="ARBA00044047"/>
    </source>
</evidence>
<evidence type="ECO:0000256" key="5">
    <source>
        <dbReference type="ARBA" id="ARBA00022840"/>
    </source>
</evidence>
<dbReference type="GO" id="GO:0061654">
    <property type="term" value="F:NEDD8 conjugating enzyme activity"/>
    <property type="evidence" value="ECO:0007669"/>
    <property type="project" value="UniProtKB-EC"/>
</dbReference>
<evidence type="ECO:0000256" key="14">
    <source>
        <dbReference type="SAM" id="MobiDB-lite"/>
    </source>
</evidence>
<evidence type="ECO:0000256" key="4">
    <source>
        <dbReference type="ARBA" id="ARBA00022786"/>
    </source>
</evidence>
<keyword evidence="2" id="KW-0808">Transferase</keyword>
<dbReference type="AlphaFoldDB" id="A0A1E3QJB8"/>
<sequence>MELAKIGSRGLDGTDLLKIRQLQKQKQEQAAREAEQNGSTVSTGSSRSSSVAVSAARLRVQKDITELDLPESIKITFPRSDDTMNFQLVISPCEGPYYGGKFPFSIAIDDNYPIEPPKIKCGVKIYHPNIDYEGNVCLNILREDWTPILNLNSIFIGLQFLFSEPNGHDPLNKDAANDLLKNKKAFETNVRRSMTGSHVNGETFDRVA</sequence>
<keyword evidence="17" id="KW-1185">Reference proteome</keyword>
<evidence type="ECO:0000256" key="6">
    <source>
        <dbReference type="ARBA" id="ARBA00043698"/>
    </source>
</evidence>
<dbReference type="GeneID" id="30144518"/>
<evidence type="ECO:0000256" key="9">
    <source>
        <dbReference type="ARBA" id="ARBA00044092"/>
    </source>
</evidence>
<dbReference type="InterPro" id="IPR050113">
    <property type="entry name" value="Ub_conjugating_enzyme"/>
</dbReference>
<dbReference type="STRING" id="984486.A0A1E3QJB8"/>
<dbReference type="GO" id="GO:0005524">
    <property type="term" value="F:ATP binding"/>
    <property type="evidence" value="ECO:0007669"/>
    <property type="project" value="UniProtKB-UniRule"/>
</dbReference>
<evidence type="ECO:0000256" key="10">
    <source>
        <dbReference type="ARBA" id="ARBA00044279"/>
    </source>
</evidence>
<dbReference type="Proteomes" id="UP000094336">
    <property type="component" value="Unassembled WGS sequence"/>
</dbReference>
<feature type="active site" description="Glycyl thioester intermediate" evidence="12">
    <location>
        <position position="137"/>
    </location>
</feature>
<dbReference type="RefSeq" id="XP_018983036.1">
    <property type="nucleotide sequence ID" value="XM_019126664.1"/>
</dbReference>
<dbReference type="CDD" id="cd23794">
    <property type="entry name" value="UBCc_UBE2F_UBE2M"/>
    <property type="match status" value="1"/>
</dbReference>
<feature type="region of interest" description="Disordered" evidence="14">
    <location>
        <begin position="27"/>
        <end position="48"/>
    </location>
</feature>
<comment type="similarity">
    <text evidence="13">Belongs to the ubiquitin-conjugating enzyme family.</text>
</comment>
<feature type="domain" description="UBC core" evidence="15">
    <location>
        <begin position="55"/>
        <end position="199"/>
    </location>
</feature>
<dbReference type="SMART" id="SM00212">
    <property type="entry name" value="UBCc"/>
    <property type="match status" value="1"/>
</dbReference>
<dbReference type="InterPro" id="IPR016135">
    <property type="entry name" value="UBQ-conjugating_enzyme/RWD"/>
</dbReference>
<dbReference type="PROSITE" id="PS00183">
    <property type="entry name" value="UBC_1"/>
    <property type="match status" value="1"/>
</dbReference>
<dbReference type="FunFam" id="3.10.110.10:FF:000005">
    <property type="entry name" value="NEDD8-conjugating enzyme Ubc12"/>
    <property type="match status" value="1"/>
</dbReference>
<dbReference type="EC" id="2.3.2.34" evidence="7"/>
<keyword evidence="4 13" id="KW-0833">Ubl conjugation pathway</keyword>
<name>A0A1E3QJB8_9ASCO</name>
<proteinExistence type="inferred from homology"/>
<dbReference type="InterPro" id="IPR000608">
    <property type="entry name" value="UBC"/>
</dbReference>
<evidence type="ECO:0000256" key="13">
    <source>
        <dbReference type="RuleBase" id="RU362109"/>
    </source>
</evidence>
<dbReference type="PANTHER" id="PTHR24067">
    <property type="entry name" value="UBIQUITIN-CONJUGATING ENZYME E2"/>
    <property type="match status" value="1"/>
</dbReference>
<evidence type="ECO:0000256" key="2">
    <source>
        <dbReference type="ARBA" id="ARBA00022679"/>
    </source>
</evidence>
<dbReference type="EMBL" id="KV454439">
    <property type="protein sequence ID" value="ODQ77708.1"/>
    <property type="molecule type" value="Genomic_DNA"/>
</dbReference>
<evidence type="ECO:0000256" key="3">
    <source>
        <dbReference type="ARBA" id="ARBA00022741"/>
    </source>
</evidence>
<reference evidence="17" key="1">
    <citation type="submission" date="2016-05" db="EMBL/GenBank/DDBJ databases">
        <title>Comparative genomics of biotechnologically important yeasts.</title>
        <authorList>
            <consortium name="DOE Joint Genome Institute"/>
            <person name="Riley R."/>
            <person name="Haridas S."/>
            <person name="Wolfe K.H."/>
            <person name="Lopes M.R."/>
            <person name="Hittinger C.T."/>
            <person name="Goker M."/>
            <person name="Salamov A."/>
            <person name="Wisecaver J."/>
            <person name="Long T.M."/>
            <person name="Aerts A.L."/>
            <person name="Barry K."/>
            <person name="Choi C."/>
            <person name="Clum A."/>
            <person name="Coughlan A.Y."/>
            <person name="Deshpande S."/>
            <person name="Douglass A.P."/>
            <person name="Hanson S.J."/>
            <person name="Klenk H.-P."/>
            <person name="Labutti K."/>
            <person name="Lapidus A."/>
            <person name="Lindquist E."/>
            <person name="Lipzen A."/>
            <person name="Meier-Kolthoff J.P."/>
            <person name="Ohm R.A."/>
            <person name="Otillar R.P."/>
            <person name="Pangilinan J."/>
            <person name="Peng Y."/>
            <person name="Rokas A."/>
            <person name="Rosa C.A."/>
            <person name="Scheuner C."/>
            <person name="Sibirny A.A."/>
            <person name="Slot J.C."/>
            <person name="Stielow J.B."/>
            <person name="Sun H."/>
            <person name="Kurtzman C.P."/>
            <person name="Blackwell M."/>
            <person name="Grigoriev I.V."/>
            <person name="Jeffries T.W."/>
        </authorList>
    </citation>
    <scope>NUCLEOTIDE SEQUENCE [LARGE SCALE GENOMIC DNA]</scope>
    <source>
        <strain evidence="17">NRRL Y-12698</strain>
    </source>
</reference>
<evidence type="ECO:0000259" key="15">
    <source>
        <dbReference type="PROSITE" id="PS50127"/>
    </source>
</evidence>
<keyword evidence="3 13" id="KW-0547">Nucleotide-binding</keyword>